<dbReference type="RefSeq" id="WP_377477417.1">
    <property type="nucleotide sequence ID" value="NZ_JBHLWO010000002.1"/>
</dbReference>
<organism evidence="2 3">
    <name type="scientific">Olivibacter oleidegradans</name>
    <dbReference type="NCBI Taxonomy" id="760123"/>
    <lineage>
        <taxon>Bacteria</taxon>
        <taxon>Pseudomonadati</taxon>
        <taxon>Bacteroidota</taxon>
        <taxon>Sphingobacteriia</taxon>
        <taxon>Sphingobacteriales</taxon>
        <taxon>Sphingobacteriaceae</taxon>
        <taxon>Olivibacter</taxon>
    </lineage>
</organism>
<feature type="domain" description="HTH cro/C1-type" evidence="1">
    <location>
        <begin position="17"/>
        <end position="70"/>
    </location>
</feature>
<dbReference type="PROSITE" id="PS50943">
    <property type="entry name" value="HTH_CROC1"/>
    <property type="match status" value="1"/>
</dbReference>
<comment type="caution">
    <text evidence="2">The sequence shown here is derived from an EMBL/GenBank/DDBJ whole genome shotgun (WGS) entry which is preliminary data.</text>
</comment>
<dbReference type="SUPFAM" id="SSF47413">
    <property type="entry name" value="lambda repressor-like DNA-binding domains"/>
    <property type="match status" value="1"/>
</dbReference>
<gene>
    <name evidence="2" type="ORF">ACFFI0_17995</name>
</gene>
<dbReference type="Gene3D" id="1.10.260.40">
    <property type="entry name" value="lambda repressor-like DNA-binding domains"/>
    <property type="match status" value="1"/>
</dbReference>
<proteinExistence type="predicted"/>
<accession>A0ABV6HMU0</accession>
<dbReference type="EMBL" id="JBHLWO010000002">
    <property type="protein sequence ID" value="MFC0320223.1"/>
    <property type="molecule type" value="Genomic_DNA"/>
</dbReference>
<reference evidence="2 3" key="1">
    <citation type="submission" date="2024-09" db="EMBL/GenBank/DDBJ databases">
        <authorList>
            <person name="Sun Q."/>
            <person name="Mori K."/>
        </authorList>
    </citation>
    <scope>NUCLEOTIDE SEQUENCE [LARGE SCALE GENOMIC DNA]</scope>
    <source>
        <strain evidence="2 3">CCM 7765</strain>
    </source>
</reference>
<evidence type="ECO:0000259" key="1">
    <source>
        <dbReference type="PROSITE" id="PS50943"/>
    </source>
</evidence>
<evidence type="ECO:0000313" key="2">
    <source>
        <dbReference type="EMBL" id="MFC0320223.1"/>
    </source>
</evidence>
<sequence length="150" mass="17210">MNTAFQNEEKIHLGYNVQRIREIIGKKQYTLAEDCGWSQQQMSKLEQTELIDDVTLEPIARSLGVTTDFIKNFKEEKAIYNIQNNSDLHDNASPINHAHNSSFTYDAADKIVSLLEKFIQEDKAKTEFIANLSKAVLDLADEVKKLNRHK</sequence>
<keyword evidence="3" id="KW-1185">Reference proteome</keyword>
<dbReference type="Proteomes" id="UP001589774">
    <property type="component" value="Unassembled WGS sequence"/>
</dbReference>
<dbReference type="CDD" id="cd00093">
    <property type="entry name" value="HTH_XRE"/>
    <property type="match status" value="1"/>
</dbReference>
<protein>
    <submittedName>
        <fullName evidence="2">Helix-turn-helix domain-containing protein</fullName>
    </submittedName>
</protein>
<name>A0ABV6HMU0_9SPHI</name>
<dbReference type="SMART" id="SM00530">
    <property type="entry name" value="HTH_XRE"/>
    <property type="match status" value="1"/>
</dbReference>
<evidence type="ECO:0000313" key="3">
    <source>
        <dbReference type="Proteomes" id="UP001589774"/>
    </source>
</evidence>
<dbReference type="InterPro" id="IPR010982">
    <property type="entry name" value="Lambda_DNA-bd_dom_sf"/>
</dbReference>
<dbReference type="InterPro" id="IPR001387">
    <property type="entry name" value="Cro/C1-type_HTH"/>
</dbReference>